<proteinExistence type="predicted"/>
<dbReference type="InterPro" id="IPR040411">
    <property type="entry name" value="At5g23160-like"/>
</dbReference>
<keyword evidence="4" id="KW-1185">Reference proteome</keyword>
<evidence type="ECO:0000256" key="1">
    <source>
        <dbReference type="SAM" id="MobiDB-lite"/>
    </source>
</evidence>
<protein>
    <recommendedName>
        <fullName evidence="5">Transmembrane protein</fullName>
    </recommendedName>
</protein>
<feature type="transmembrane region" description="Helical" evidence="2">
    <location>
        <begin position="170"/>
        <end position="187"/>
    </location>
</feature>
<sequence>MKKKLFSCFHPLVLETETDQINVDPTISPSIILPNDHNKKGLKNSAQKRPFSHVLEILLLKASLKIKSVRQLSLQHKNARLRKMYRRLQVDGDDRTGSDKRVEEAEVSQTEIRSSSCESKNTRSFDHEESKGPDQFRLMTKPCSCRMNLGLYLLLVTLFFTVVWGRVRAVLFALVFLYSIPVWAGFLR</sequence>
<evidence type="ECO:0000313" key="3">
    <source>
        <dbReference type="EMBL" id="KAH6827142.1"/>
    </source>
</evidence>
<comment type="caution">
    <text evidence="3">The sequence shown here is derived from an EMBL/GenBank/DDBJ whole genome shotgun (WGS) entry which is preliminary data.</text>
</comment>
<dbReference type="AlphaFoldDB" id="A0AAD4P615"/>
<evidence type="ECO:0000256" key="2">
    <source>
        <dbReference type="SAM" id="Phobius"/>
    </source>
</evidence>
<dbReference type="PANTHER" id="PTHR34379:SF6">
    <property type="entry name" value="PROTEIN 3F"/>
    <property type="match status" value="1"/>
</dbReference>
<feature type="transmembrane region" description="Helical" evidence="2">
    <location>
        <begin position="147"/>
        <end position="164"/>
    </location>
</feature>
<keyword evidence="2" id="KW-0812">Transmembrane</keyword>
<reference evidence="3 4" key="1">
    <citation type="journal article" date="2021" name="Nat. Commun.">
        <title>Incipient diploidization of the medicinal plant Perilla within 10,000 years.</title>
        <authorList>
            <person name="Zhang Y."/>
            <person name="Shen Q."/>
            <person name="Leng L."/>
            <person name="Zhang D."/>
            <person name="Chen S."/>
            <person name="Shi Y."/>
            <person name="Ning Z."/>
            <person name="Chen S."/>
        </authorList>
    </citation>
    <scope>NUCLEOTIDE SEQUENCE [LARGE SCALE GENOMIC DNA]</scope>
    <source>
        <strain evidence="4">cv. PC099</strain>
    </source>
</reference>
<feature type="compositionally biased region" description="Basic and acidic residues" evidence="1">
    <location>
        <begin position="92"/>
        <end position="104"/>
    </location>
</feature>
<gene>
    <name evidence="3" type="ORF">C2S53_014634</name>
</gene>
<accession>A0AAD4P615</accession>
<evidence type="ECO:0008006" key="5">
    <source>
        <dbReference type="Google" id="ProtNLM"/>
    </source>
</evidence>
<dbReference type="EMBL" id="SDAM02000152">
    <property type="protein sequence ID" value="KAH6827142.1"/>
    <property type="molecule type" value="Genomic_DNA"/>
</dbReference>
<feature type="region of interest" description="Disordered" evidence="1">
    <location>
        <begin position="92"/>
        <end position="133"/>
    </location>
</feature>
<feature type="compositionally biased region" description="Basic and acidic residues" evidence="1">
    <location>
        <begin position="120"/>
        <end position="133"/>
    </location>
</feature>
<dbReference type="PANTHER" id="PTHR34379">
    <property type="entry name" value="OS07G0553800 PROTEIN"/>
    <property type="match status" value="1"/>
</dbReference>
<keyword evidence="2" id="KW-0472">Membrane</keyword>
<evidence type="ECO:0000313" key="4">
    <source>
        <dbReference type="Proteomes" id="UP001190926"/>
    </source>
</evidence>
<keyword evidence="2" id="KW-1133">Transmembrane helix</keyword>
<feature type="compositionally biased region" description="Polar residues" evidence="1">
    <location>
        <begin position="107"/>
        <end position="119"/>
    </location>
</feature>
<dbReference type="Proteomes" id="UP001190926">
    <property type="component" value="Unassembled WGS sequence"/>
</dbReference>
<organism evidence="3 4">
    <name type="scientific">Perilla frutescens var. hirtella</name>
    <name type="common">Perilla citriodora</name>
    <name type="synonym">Perilla setoyensis</name>
    <dbReference type="NCBI Taxonomy" id="608512"/>
    <lineage>
        <taxon>Eukaryota</taxon>
        <taxon>Viridiplantae</taxon>
        <taxon>Streptophyta</taxon>
        <taxon>Embryophyta</taxon>
        <taxon>Tracheophyta</taxon>
        <taxon>Spermatophyta</taxon>
        <taxon>Magnoliopsida</taxon>
        <taxon>eudicotyledons</taxon>
        <taxon>Gunneridae</taxon>
        <taxon>Pentapetalae</taxon>
        <taxon>asterids</taxon>
        <taxon>lamiids</taxon>
        <taxon>Lamiales</taxon>
        <taxon>Lamiaceae</taxon>
        <taxon>Nepetoideae</taxon>
        <taxon>Elsholtzieae</taxon>
        <taxon>Perilla</taxon>
    </lineage>
</organism>
<name>A0AAD4P615_PERFH</name>